<evidence type="ECO:0000313" key="2">
    <source>
        <dbReference type="EMBL" id="MBB4662886.1"/>
    </source>
</evidence>
<evidence type="ECO:0000259" key="1">
    <source>
        <dbReference type="SMART" id="SM00974"/>
    </source>
</evidence>
<organism evidence="2 3">
    <name type="scientific">Conexibacter arvalis</name>
    <dbReference type="NCBI Taxonomy" id="912552"/>
    <lineage>
        <taxon>Bacteria</taxon>
        <taxon>Bacillati</taxon>
        <taxon>Actinomycetota</taxon>
        <taxon>Thermoleophilia</taxon>
        <taxon>Solirubrobacterales</taxon>
        <taxon>Conexibacteraceae</taxon>
        <taxon>Conexibacter</taxon>
    </lineage>
</organism>
<sequence>MERDVLLRMLAEDEFGLLELPVKAPPVTPEDRVIAAYEEIAHFVRTHGRNPQRNAADIGESKLAMRLKAFSEDEEKRTLLADVDELGLLAEPEPPASLEEVFDDDPLGLLGNAEEIFTLRHVPKSQTMPAEVARRRPAPDFEQFRRLFVDCQADLRAGRRKLLPFKNPSEIRPGRFFVQGGVLLYVVEVGERRYDKIQKANARTRCIFENGTESGLLLQSLASNLYKGGKRVTDLDDDALDAVEERLTLAAETEMASVYVLRSLSEDPQVTALPGVYKIGSTSRTARQRVTGAETTTTFLGASVEVVEEYLVPRGAEGRIERLLHRLFAPARLDIWFERDGRAVADANEWFVVPFAVIDQAVGLLENNQIVNYEYDPANAKLALKA</sequence>
<gene>
    <name evidence="2" type="ORF">BDZ31_002472</name>
</gene>
<keyword evidence="3" id="KW-1185">Reference proteome</keyword>
<evidence type="ECO:0000313" key="3">
    <source>
        <dbReference type="Proteomes" id="UP000585272"/>
    </source>
</evidence>
<dbReference type="Pfam" id="PF10544">
    <property type="entry name" value="T5orf172"/>
    <property type="match status" value="1"/>
</dbReference>
<dbReference type="SMART" id="SM00974">
    <property type="entry name" value="T5orf172"/>
    <property type="match status" value="1"/>
</dbReference>
<dbReference type="InterPro" id="IPR018306">
    <property type="entry name" value="Phage_T5_Orf172_DNA-bd"/>
</dbReference>
<comment type="caution">
    <text evidence="2">The sequence shown here is derived from an EMBL/GenBank/DDBJ whole genome shotgun (WGS) entry which is preliminary data.</text>
</comment>
<accession>A0A840IDL7</accession>
<protein>
    <recommendedName>
        <fullName evidence="1">Bacteriophage T5 Orf172 DNA-binding domain-containing protein</fullName>
    </recommendedName>
</protein>
<name>A0A840IDL7_9ACTN</name>
<dbReference type="RefSeq" id="WP_183342405.1">
    <property type="nucleotide sequence ID" value="NZ_JACHNU010000002.1"/>
</dbReference>
<proteinExistence type="predicted"/>
<feature type="domain" description="Bacteriophage T5 Orf172 DNA-binding" evidence="1">
    <location>
        <begin position="271"/>
        <end position="365"/>
    </location>
</feature>
<reference evidence="2 3" key="1">
    <citation type="submission" date="2020-08" db="EMBL/GenBank/DDBJ databases">
        <title>Genomic Encyclopedia of Archaeal and Bacterial Type Strains, Phase II (KMG-II): from individual species to whole genera.</title>
        <authorList>
            <person name="Goeker M."/>
        </authorList>
    </citation>
    <scope>NUCLEOTIDE SEQUENCE [LARGE SCALE GENOMIC DNA]</scope>
    <source>
        <strain evidence="2 3">DSM 23288</strain>
    </source>
</reference>
<dbReference type="EMBL" id="JACHNU010000002">
    <property type="protein sequence ID" value="MBB4662886.1"/>
    <property type="molecule type" value="Genomic_DNA"/>
</dbReference>
<dbReference type="Proteomes" id="UP000585272">
    <property type="component" value="Unassembled WGS sequence"/>
</dbReference>
<dbReference type="AlphaFoldDB" id="A0A840IDL7"/>